<comment type="caution">
    <text evidence="1">The sequence shown here is derived from an EMBL/GenBank/DDBJ whole genome shotgun (WGS) entry which is preliminary data.</text>
</comment>
<accession>A0A3N2D6Y7</accession>
<dbReference type="EMBL" id="RKHQ01000001">
    <property type="protein sequence ID" value="ROR95533.1"/>
    <property type="molecule type" value="Genomic_DNA"/>
</dbReference>
<protein>
    <submittedName>
        <fullName evidence="1">Uncharacterized protein</fullName>
    </submittedName>
</protein>
<dbReference type="Proteomes" id="UP000275356">
    <property type="component" value="Unassembled WGS sequence"/>
</dbReference>
<proteinExistence type="predicted"/>
<dbReference type="AlphaFoldDB" id="A0A3N2D6Y7"/>
<name>A0A3N2D6Y7_9MICO</name>
<organism evidence="1 2">
    <name type="scientific">Salana multivorans</name>
    <dbReference type="NCBI Taxonomy" id="120377"/>
    <lineage>
        <taxon>Bacteria</taxon>
        <taxon>Bacillati</taxon>
        <taxon>Actinomycetota</taxon>
        <taxon>Actinomycetes</taxon>
        <taxon>Micrococcales</taxon>
        <taxon>Beutenbergiaceae</taxon>
        <taxon>Salana</taxon>
    </lineage>
</organism>
<reference evidence="1 2" key="1">
    <citation type="submission" date="2018-11" db="EMBL/GenBank/DDBJ databases">
        <title>Sequencing the genomes of 1000 actinobacteria strains.</title>
        <authorList>
            <person name="Klenk H.-P."/>
        </authorList>
    </citation>
    <scope>NUCLEOTIDE SEQUENCE [LARGE SCALE GENOMIC DNA]</scope>
    <source>
        <strain evidence="1 2">DSM 13521</strain>
    </source>
</reference>
<evidence type="ECO:0000313" key="1">
    <source>
        <dbReference type="EMBL" id="ROR95533.1"/>
    </source>
</evidence>
<sequence length="143" mass="15713">MTQVTEVVLDNGECIRLEGAKRVDYGDGTGVVTVKDAQGLVLFLAPLDQVRYFINRPPAAEAAGPKVGDVVTVDEFRALPAGSRVADRQGDQYEFDGAGITLVRWRSEPDDREACRLRYDDRWDDGLRGVYAPLRLTQIGAGD</sequence>
<gene>
    <name evidence="1" type="ORF">EDD28_0089</name>
</gene>
<evidence type="ECO:0000313" key="2">
    <source>
        <dbReference type="Proteomes" id="UP000275356"/>
    </source>
</evidence>
<keyword evidence="2" id="KW-1185">Reference proteome</keyword>